<keyword evidence="3" id="KW-0496">Mitochondrion</keyword>
<evidence type="ECO:0000256" key="1">
    <source>
        <dbReference type="ARBA" id="ARBA00004173"/>
    </source>
</evidence>
<evidence type="ECO:0000256" key="5">
    <source>
        <dbReference type="SAM" id="Coils"/>
    </source>
</evidence>
<dbReference type="InterPro" id="IPR013857">
    <property type="entry name" value="NADH-UbQ_OxRdtase-assoc_prot30"/>
</dbReference>
<dbReference type="Pfam" id="PF08547">
    <property type="entry name" value="CIA30"/>
    <property type="match status" value="1"/>
</dbReference>
<dbReference type="PANTHER" id="PTHR13194:SF18">
    <property type="entry name" value="COMPLEX I INTERMEDIATE-ASSOCIATED PROTEIN 30, MITOCHONDRIAL"/>
    <property type="match status" value="1"/>
</dbReference>
<dbReference type="InterPro" id="IPR039131">
    <property type="entry name" value="NDUFAF1"/>
</dbReference>
<name>A0ABQ9JPK5_9CUCU</name>
<comment type="similarity">
    <text evidence="2">Belongs to the CIA30 family.</text>
</comment>
<sequence length="296" mass="34749">MFRLYKQFSCSLCKQISIKNKRCISTTAILNTFWEKDDKGGYKDNRPLPSIKERMRDGLKELKHEIALWSEEVKEKLESDLLLVYRPDEVDVAWQFENEESLNNWIVTSDSDNGEGYSKCSLTLTNHKKALFSGHLSLRVPRDGKVKRAGYCNMKTLRARKSFKRETHLDWTSYNMLVMRVRGDGRSYLLNINTRGYYDITWNDTYHYILFTRGGPYWQVAKIPFSKFFFASKGRIQDRQQPIPLNKITSFGITAGERYAGDFSLEIDYIGLEYDPNHTEEFAYEMYQMPKYIVGT</sequence>
<dbReference type="PANTHER" id="PTHR13194">
    <property type="entry name" value="COMPLEX I INTERMEDIATE-ASSOCIATED PROTEIN 30"/>
    <property type="match status" value="1"/>
</dbReference>
<keyword evidence="8" id="KW-1185">Reference proteome</keyword>
<protein>
    <recommendedName>
        <fullName evidence="6">NADH:ubiquinone oxidoreductase intermediate-associated protein 30 domain-containing protein</fullName>
    </recommendedName>
</protein>
<feature type="coiled-coil region" evidence="5">
    <location>
        <begin position="52"/>
        <end position="79"/>
    </location>
</feature>
<comment type="subcellular location">
    <subcellularLocation>
        <location evidence="1">Mitochondrion</location>
    </subcellularLocation>
</comment>
<evidence type="ECO:0000259" key="6">
    <source>
        <dbReference type="Pfam" id="PF08547"/>
    </source>
</evidence>
<dbReference type="SUPFAM" id="SSF49785">
    <property type="entry name" value="Galactose-binding domain-like"/>
    <property type="match status" value="1"/>
</dbReference>
<evidence type="ECO:0000256" key="2">
    <source>
        <dbReference type="ARBA" id="ARBA00007884"/>
    </source>
</evidence>
<comment type="caution">
    <text evidence="7">The sequence shown here is derived from an EMBL/GenBank/DDBJ whole genome shotgun (WGS) entry which is preliminary data.</text>
</comment>
<dbReference type="InterPro" id="IPR008979">
    <property type="entry name" value="Galactose-bd-like_sf"/>
</dbReference>
<evidence type="ECO:0000313" key="7">
    <source>
        <dbReference type="EMBL" id="KAJ8980185.1"/>
    </source>
</evidence>
<keyword evidence="4" id="KW-0143">Chaperone</keyword>
<proteinExistence type="inferred from homology"/>
<keyword evidence="5" id="KW-0175">Coiled coil</keyword>
<evidence type="ECO:0000313" key="8">
    <source>
        <dbReference type="Proteomes" id="UP001162164"/>
    </source>
</evidence>
<reference evidence="7" key="1">
    <citation type="journal article" date="2023" name="Insect Mol. Biol.">
        <title>Genome sequencing provides insights into the evolution of gene families encoding plant cell wall-degrading enzymes in longhorned beetles.</title>
        <authorList>
            <person name="Shin N.R."/>
            <person name="Okamura Y."/>
            <person name="Kirsch R."/>
            <person name="Pauchet Y."/>
        </authorList>
    </citation>
    <scope>NUCLEOTIDE SEQUENCE</scope>
    <source>
        <strain evidence="7">MMC_N1</strain>
    </source>
</reference>
<accession>A0ABQ9JPK5</accession>
<evidence type="ECO:0000256" key="3">
    <source>
        <dbReference type="ARBA" id="ARBA00023128"/>
    </source>
</evidence>
<organism evidence="7 8">
    <name type="scientific">Molorchus minor</name>
    <dbReference type="NCBI Taxonomy" id="1323400"/>
    <lineage>
        <taxon>Eukaryota</taxon>
        <taxon>Metazoa</taxon>
        <taxon>Ecdysozoa</taxon>
        <taxon>Arthropoda</taxon>
        <taxon>Hexapoda</taxon>
        <taxon>Insecta</taxon>
        <taxon>Pterygota</taxon>
        <taxon>Neoptera</taxon>
        <taxon>Endopterygota</taxon>
        <taxon>Coleoptera</taxon>
        <taxon>Polyphaga</taxon>
        <taxon>Cucujiformia</taxon>
        <taxon>Chrysomeloidea</taxon>
        <taxon>Cerambycidae</taxon>
        <taxon>Lamiinae</taxon>
        <taxon>Monochamini</taxon>
        <taxon>Molorchus</taxon>
    </lineage>
</organism>
<evidence type="ECO:0000256" key="4">
    <source>
        <dbReference type="ARBA" id="ARBA00023186"/>
    </source>
</evidence>
<feature type="domain" description="NADH:ubiquinone oxidoreductase intermediate-associated protein 30" evidence="6">
    <location>
        <begin position="94"/>
        <end position="267"/>
    </location>
</feature>
<dbReference type="Proteomes" id="UP001162164">
    <property type="component" value="Unassembled WGS sequence"/>
</dbReference>
<gene>
    <name evidence="7" type="ORF">NQ317_011430</name>
</gene>
<dbReference type="EMBL" id="JAPWTJ010000281">
    <property type="protein sequence ID" value="KAJ8980185.1"/>
    <property type="molecule type" value="Genomic_DNA"/>
</dbReference>